<organism evidence="3 4">
    <name type="scientific">Geodia barretti</name>
    <name type="common">Barrett's horny sponge</name>
    <dbReference type="NCBI Taxonomy" id="519541"/>
    <lineage>
        <taxon>Eukaryota</taxon>
        <taxon>Metazoa</taxon>
        <taxon>Porifera</taxon>
        <taxon>Demospongiae</taxon>
        <taxon>Heteroscleromorpha</taxon>
        <taxon>Tetractinellida</taxon>
        <taxon>Astrophorina</taxon>
        <taxon>Geodiidae</taxon>
        <taxon>Geodia</taxon>
    </lineage>
</organism>
<dbReference type="InterPro" id="IPR029061">
    <property type="entry name" value="THDP-binding"/>
</dbReference>
<dbReference type="GO" id="GO:0030976">
    <property type="term" value="F:thiamine pyrophosphate binding"/>
    <property type="evidence" value="ECO:0007669"/>
    <property type="project" value="InterPro"/>
</dbReference>
<dbReference type="SUPFAM" id="SSF52518">
    <property type="entry name" value="Thiamin diphosphate-binding fold (THDP-binding)"/>
    <property type="match status" value="1"/>
</dbReference>
<proteinExistence type="inferred from homology"/>
<gene>
    <name evidence="3" type="ORF">GBAR_LOCUS23482</name>
</gene>
<dbReference type="Proteomes" id="UP001174909">
    <property type="component" value="Unassembled WGS sequence"/>
</dbReference>
<evidence type="ECO:0000313" key="4">
    <source>
        <dbReference type="Proteomes" id="UP001174909"/>
    </source>
</evidence>
<dbReference type="GO" id="GO:0005948">
    <property type="term" value="C:acetolactate synthase complex"/>
    <property type="evidence" value="ECO:0007669"/>
    <property type="project" value="TreeGrafter"/>
</dbReference>
<dbReference type="Gene3D" id="3.40.50.970">
    <property type="match status" value="1"/>
</dbReference>
<dbReference type="EMBL" id="CASHTH010003250">
    <property type="protein sequence ID" value="CAI8042265.1"/>
    <property type="molecule type" value="Genomic_DNA"/>
</dbReference>
<comment type="caution">
    <text evidence="3">The sequence shown here is derived from an EMBL/GenBank/DDBJ whole genome shotgun (WGS) entry which is preliminary data.</text>
</comment>
<accession>A0AA35X8L0</accession>
<sequence length="85" mass="9118">MTRMTPSEAFVETMVAHGVDTIFGIMGSAFMDAMDIFEPAGIELVPVVHEQGAAHMAVRVSAGCRPHAWSSAITARHLQLLSKPP</sequence>
<dbReference type="GO" id="GO:0009097">
    <property type="term" value="P:isoleucine biosynthetic process"/>
    <property type="evidence" value="ECO:0007669"/>
    <property type="project" value="TreeGrafter"/>
</dbReference>
<dbReference type="GO" id="GO:0003984">
    <property type="term" value="F:acetolactate synthase activity"/>
    <property type="evidence" value="ECO:0007669"/>
    <property type="project" value="TreeGrafter"/>
</dbReference>
<dbReference type="InterPro" id="IPR012001">
    <property type="entry name" value="Thiamin_PyroP_enz_TPP-bd_dom"/>
</dbReference>
<dbReference type="AlphaFoldDB" id="A0AA35X8L0"/>
<keyword evidence="4" id="KW-1185">Reference proteome</keyword>
<dbReference type="InterPro" id="IPR045229">
    <property type="entry name" value="TPP_enz"/>
</dbReference>
<evidence type="ECO:0000256" key="1">
    <source>
        <dbReference type="ARBA" id="ARBA00007812"/>
    </source>
</evidence>
<dbReference type="GO" id="GO:0050660">
    <property type="term" value="F:flavin adenine dinucleotide binding"/>
    <property type="evidence" value="ECO:0007669"/>
    <property type="project" value="TreeGrafter"/>
</dbReference>
<reference evidence="3" key="1">
    <citation type="submission" date="2023-03" db="EMBL/GenBank/DDBJ databases">
        <authorList>
            <person name="Steffen K."/>
            <person name="Cardenas P."/>
        </authorList>
    </citation>
    <scope>NUCLEOTIDE SEQUENCE</scope>
</reference>
<comment type="similarity">
    <text evidence="1">Belongs to the TPP enzyme family.</text>
</comment>
<dbReference type="PANTHER" id="PTHR18968">
    <property type="entry name" value="THIAMINE PYROPHOSPHATE ENZYMES"/>
    <property type="match status" value="1"/>
</dbReference>
<dbReference type="PANTHER" id="PTHR18968:SF13">
    <property type="entry name" value="ACETOLACTATE SYNTHASE CATALYTIC SUBUNIT, MITOCHONDRIAL"/>
    <property type="match status" value="1"/>
</dbReference>
<feature type="domain" description="Thiamine pyrophosphate enzyme N-terminal TPP-binding" evidence="2">
    <location>
        <begin position="4"/>
        <end position="58"/>
    </location>
</feature>
<evidence type="ECO:0000313" key="3">
    <source>
        <dbReference type="EMBL" id="CAI8042265.1"/>
    </source>
</evidence>
<protein>
    <submittedName>
        <fullName evidence="3">Sulfoacetaldehyde acetyltransferase</fullName>
    </submittedName>
</protein>
<dbReference type="Pfam" id="PF02776">
    <property type="entry name" value="TPP_enzyme_N"/>
    <property type="match status" value="1"/>
</dbReference>
<evidence type="ECO:0000259" key="2">
    <source>
        <dbReference type="Pfam" id="PF02776"/>
    </source>
</evidence>
<name>A0AA35X8L0_GEOBA</name>
<dbReference type="CDD" id="cd07035">
    <property type="entry name" value="TPP_PYR_POX_like"/>
    <property type="match status" value="1"/>
</dbReference>
<dbReference type="GO" id="GO:0009099">
    <property type="term" value="P:L-valine biosynthetic process"/>
    <property type="evidence" value="ECO:0007669"/>
    <property type="project" value="TreeGrafter"/>
</dbReference>